<organism evidence="2 3">
    <name type="scientific">Nyctereutes procyonoides</name>
    <name type="common">Raccoon dog</name>
    <name type="synonym">Canis procyonoides</name>
    <dbReference type="NCBI Taxonomy" id="34880"/>
    <lineage>
        <taxon>Eukaryota</taxon>
        <taxon>Metazoa</taxon>
        <taxon>Chordata</taxon>
        <taxon>Craniata</taxon>
        <taxon>Vertebrata</taxon>
        <taxon>Euteleostomi</taxon>
        <taxon>Mammalia</taxon>
        <taxon>Eutheria</taxon>
        <taxon>Laurasiatheria</taxon>
        <taxon>Carnivora</taxon>
        <taxon>Caniformia</taxon>
        <taxon>Canidae</taxon>
        <taxon>Nyctereutes</taxon>
    </lineage>
</organism>
<reference evidence="2" key="1">
    <citation type="submission" date="2020-12" db="EMBL/GenBank/DDBJ databases">
        <authorList>
            <consortium name="Molecular Ecology Group"/>
        </authorList>
    </citation>
    <scope>NUCLEOTIDE SEQUENCE</scope>
    <source>
        <strain evidence="2">TBG_1078</strain>
    </source>
</reference>
<dbReference type="GO" id="GO:0030336">
    <property type="term" value="P:negative regulation of cell migration"/>
    <property type="evidence" value="ECO:0007669"/>
    <property type="project" value="TreeGrafter"/>
</dbReference>
<accession>A0A811ZQ46</accession>
<dbReference type="AlphaFoldDB" id="A0A811ZQ46"/>
<dbReference type="Proteomes" id="UP000645828">
    <property type="component" value="Unassembled WGS sequence"/>
</dbReference>
<evidence type="ECO:0000256" key="1">
    <source>
        <dbReference type="SAM" id="MobiDB-lite"/>
    </source>
</evidence>
<dbReference type="GO" id="GO:0070822">
    <property type="term" value="C:Sin3-type complex"/>
    <property type="evidence" value="ECO:0007669"/>
    <property type="project" value="TreeGrafter"/>
</dbReference>
<protein>
    <submittedName>
        <fullName evidence="2">(raccoon dog) hypothetical protein</fullName>
    </submittedName>
</protein>
<dbReference type="InterPro" id="IPR026065">
    <property type="entry name" value="FAM60A"/>
</dbReference>
<sequence>MHREPDVGFDPGSPGSRPGPKAGAKPLSRFTDSKCYEKDVQSYICNACVLLVKRWRKLPVDARAGPSLKTTLKSKKSNQSDDGLDTEMATGFNTMPIFLFLYLTYWNRQKIFLIDTHLFKPGCSNKQAAGEKSKEQGPVPLPISTQAGVETEV</sequence>
<dbReference type="PANTHER" id="PTHR13422:SF12">
    <property type="entry name" value="SIN3-HDAC COMPLEX-ASSOCIATED FACTOR"/>
    <property type="match status" value="1"/>
</dbReference>
<name>A0A811ZQ46_NYCPR</name>
<dbReference type="PANTHER" id="PTHR13422">
    <property type="entry name" value="SIN3-HDAC COMPLEX-ASSOCIATED FACTOR"/>
    <property type="match status" value="1"/>
</dbReference>
<comment type="caution">
    <text evidence="2">The sequence shown here is derived from an EMBL/GenBank/DDBJ whole genome shotgun (WGS) entry which is preliminary data.</text>
</comment>
<dbReference type="Pfam" id="PF15396">
    <property type="entry name" value="FAM60A"/>
    <property type="match status" value="1"/>
</dbReference>
<keyword evidence="3" id="KW-1185">Reference proteome</keyword>
<evidence type="ECO:0000313" key="3">
    <source>
        <dbReference type="Proteomes" id="UP000645828"/>
    </source>
</evidence>
<feature type="region of interest" description="Disordered" evidence="1">
    <location>
        <begin position="126"/>
        <end position="153"/>
    </location>
</feature>
<feature type="compositionally biased region" description="Polar residues" evidence="1">
    <location>
        <begin position="143"/>
        <end position="153"/>
    </location>
</feature>
<dbReference type="EMBL" id="CAJHUB010000771">
    <property type="protein sequence ID" value="CAD7690795.1"/>
    <property type="molecule type" value="Genomic_DNA"/>
</dbReference>
<gene>
    <name evidence="2" type="ORF">NYPRO_LOCUS23589</name>
</gene>
<proteinExistence type="predicted"/>
<feature type="region of interest" description="Disordered" evidence="1">
    <location>
        <begin position="1"/>
        <end position="26"/>
    </location>
</feature>
<evidence type="ECO:0000313" key="2">
    <source>
        <dbReference type="EMBL" id="CAD7690795.1"/>
    </source>
</evidence>